<dbReference type="CDD" id="cd00916">
    <property type="entry name" value="Npc2_like"/>
    <property type="match status" value="1"/>
</dbReference>
<keyword evidence="8" id="KW-1185">Reference proteome</keyword>
<evidence type="ECO:0000313" key="9">
    <source>
        <dbReference type="RefSeq" id="XP_013400008.1"/>
    </source>
</evidence>
<keyword evidence="3" id="KW-0964">Secreted</keyword>
<evidence type="ECO:0000313" key="8">
    <source>
        <dbReference type="Proteomes" id="UP000085678"/>
    </source>
</evidence>
<feature type="signal peptide" evidence="6">
    <location>
        <begin position="1"/>
        <end position="20"/>
    </location>
</feature>
<dbReference type="GeneID" id="106166123"/>
<dbReference type="InterPro" id="IPR039670">
    <property type="entry name" value="NPC2-like"/>
</dbReference>
<evidence type="ECO:0000256" key="2">
    <source>
        <dbReference type="ARBA" id="ARBA00006370"/>
    </source>
</evidence>
<dbReference type="SUPFAM" id="SSF81296">
    <property type="entry name" value="E set domains"/>
    <property type="match status" value="1"/>
</dbReference>
<evidence type="ECO:0000256" key="6">
    <source>
        <dbReference type="SAM" id="SignalP"/>
    </source>
</evidence>
<dbReference type="Proteomes" id="UP000085678">
    <property type="component" value="Unplaced"/>
</dbReference>
<dbReference type="Pfam" id="PF02221">
    <property type="entry name" value="E1_DerP2_DerF2"/>
    <property type="match status" value="1"/>
</dbReference>
<dbReference type="GO" id="GO:0032367">
    <property type="term" value="P:intracellular cholesterol transport"/>
    <property type="evidence" value="ECO:0007669"/>
    <property type="project" value="InterPro"/>
</dbReference>
<dbReference type="RefSeq" id="XP_013400008.1">
    <property type="nucleotide sequence ID" value="XM_013544554.1"/>
</dbReference>
<comment type="similarity">
    <text evidence="2">Belongs to the NPC2 family.</text>
</comment>
<name>A0A1S3IPL0_LINAN</name>
<evidence type="ECO:0000256" key="5">
    <source>
        <dbReference type="ARBA" id="ARBA00023157"/>
    </source>
</evidence>
<dbReference type="OMA" id="FFCWKIP"/>
<dbReference type="Gene3D" id="2.60.40.770">
    <property type="match status" value="1"/>
</dbReference>
<feature type="domain" description="MD-2-related lipid-recognition" evidence="7">
    <location>
        <begin position="22"/>
        <end position="148"/>
    </location>
</feature>
<dbReference type="FunFam" id="2.60.40.770:FF:000001">
    <property type="entry name" value="NPC intracellular cholesterol transporter 2"/>
    <property type="match status" value="1"/>
</dbReference>
<proteinExistence type="inferred from homology"/>
<feature type="chain" id="PRO_5010233686" evidence="6">
    <location>
        <begin position="21"/>
        <end position="151"/>
    </location>
</feature>
<dbReference type="AlphaFoldDB" id="A0A1S3IPL0"/>
<dbReference type="OrthoDB" id="6489092at2759"/>
<gene>
    <name evidence="9" type="primary">LOC106166123</name>
</gene>
<dbReference type="PANTHER" id="PTHR11306">
    <property type="entry name" value="NIEMANN PICK TYPE C2 PROTEIN NPC2-RELATED"/>
    <property type="match status" value="1"/>
</dbReference>
<dbReference type="KEGG" id="lak:106166123"/>
<reference evidence="9" key="1">
    <citation type="submission" date="2025-08" db="UniProtKB">
        <authorList>
            <consortium name="RefSeq"/>
        </authorList>
    </citation>
    <scope>IDENTIFICATION</scope>
    <source>
        <tissue evidence="9">Gonads</tissue>
    </source>
</reference>
<keyword evidence="5" id="KW-1015">Disulfide bond</keyword>
<evidence type="ECO:0000259" key="7">
    <source>
        <dbReference type="SMART" id="SM00737"/>
    </source>
</evidence>
<dbReference type="GO" id="GO:0032934">
    <property type="term" value="F:sterol binding"/>
    <property type="evidence" value="ECO:0007669"/>
    <property type="project" value="InterPro"/>
</dbReference>
<sequence length="151" mass="16323">MNYVLIYCVVLGIFLQSAYARYTSCGGGKLITVAVDSCPDLKNDSTAPCELKRGTNVTMSVTFSSVKDSKKLNAVVHGIIAGVPVPFPFDHPDGCDKSGITCPISTGQTYTYKAVLAISSSYPSIECSVKWELQDDNHDDEFCLVILVKIT</sequence>
<comment type="subcellular location">
    <subcellularLocation>
        <location evidence="1">Secreted</location>
    </subcellularLocation>
</comment>
<accession>A0A1S3IPL0</accession>
<dbReference type="InterPro" id="IPR033916">
    <property type="entry name" value="ML_Npc2-like"/>
</dbReference>
<dbReference type="SMART" id="SM00737">
    <property type="entry name" value="ML"/>
    <property type="match status" value="1"/>
</dbReference>
<organism evidence="8 9">
    <name type="scientific">Lingula anatina</name>
    <name type="common">Brachiopod</name>
    <name type="synonym">Lingula unguis</name>
    <dbReference type="NCBI Taxonomy" id="7574"/>
    <lineage>
        <taxon>Eukaryota</taxon>
        <taxon>Metazoa</taxon>
        <taxon>Spiralia</taxon>
        <taxon>Lophotrochozoa</taxon>
        <taxon>Brachiopoda</taxon>
        <taxon>Linguliformea</taxon>
        <taxon>Lingulata</taxon>
        <taxon>Lingulida</taxon>
        <taxon>Linguloidea</taxon>
        <taxon>Lingulidae</taxon>
        <taxon>Lingula</taxon>
    </lineage>
</organism>
<keyword evidence="4 6" id="KW-0732">Signal</keyword>
<dbReference type="GO" id="GO:0005576">
    <property type="term" value="C:extracellular region"/>
    <property type="evidence" value="ECO:0007669"/>
    <property type="project" value="UniProtKB-SubCell"/>
</dbReference>
<dbReference type="PANTHER" id="PTHR11306:SF68">
    <property type="entry name" value="NPC INTRACELLULAR CHOLESTEROL TRANSPORTER 2"/>
    <property type="match status" value="1"/>
</dbReference>
<evidence type="ECO:0000256" key="4">
    <source>
        <dbReference type="ARBA" id="ARBA00022729"/>
    </source>
</evidence>
<dbReference type="InterPro" id="IPR014756">
    <property type="entry name" value="Ig_E-set"/>
</dbReference>
<dbReference type="STRING" id="7574.A0A1S3IPL0"/>
<evidence type="ECO:0000256" key="1">
    <source>
        <dbReference type="ARBA" id="ARBA00004613"/>
    </source>
</evidence>
<protein>
    <submittedName>
        <fullName evidence="9">Epididymal secretory protein E1</fullName>
    </submittedName>
</protein>
<dbReference type="InterPro" id="IPR003172">
    <property type="entry name" value="ML_dom"/>
</dbReference>
<evidence type="ECO:0000256" key="3">
    <source>
        <dbReference type="ARBA" id="ARBA00022525"/>
    </source>
</evidence>
<dbReference type="InParanoid" id="A0A1S3IPL0"/>